<feature type="domain" description="HTH luxR-type" evidence="6">
    <location>
        <begin position="481"/>
        <end position="546"/>
    </location>
</feature>
<evidence type="ECO:0000256" key="5">
    <source>
        <dbReference type="SAM" id="Phobius"/>
    </source>
</evidence>
<dbReference type="Pfam" id="PF00196">
    <property type="entry name" value="GerE"/>
    <property type="match status" value="1"/>
</dbReference>
<keyword evidence="4" id="KW-0175">Coiled coil</keyword>
<dbReference type="PANTHER" id="PTHR44688">
    <property type="entry name" value="DNA-BINDING TRANSCRIPTIONAL ACTIVATOR DEVR_DOSR"/>
    <property type="match status" value="1"/>
</dbReference>
<dbReference type="PANTHER" id="PTHR44688:SF16">
    <property type="entry name" value="DNA-BINDING TRANSCRIPTIONAL ACTIVATOR DEVR_DOSR"/>
    <property type="match status" value="1"/>
</dbReference>
<dbReference type="AlphaFoldDB" id="R8VSQ4"/>
<dbReference type="InterPro" id="IPR036388">
    <property type="entry name" value="WH-like_DNA-bd_sf"/>
</dbReference>
<proteinExistence type="predicted"/>
<feature type="transmembrane region" description="Helical" evidence="5">
    <location>
        <begin position="358"/>
        <end position="379"/>
    </location>
</feature>
<feature type="coiled-coil region" evidence="4">
    <location>
        <begin position="416"/>
        <end position="468"/>
    </location>
</feature>
<dbReference type="InterPro" id="IPR016032">
    <property type="entry name" value="Sig_transdc_resp-reg_C-effctor"/>
</dbReference>
<dbReference type="PROSITE" id="PS50043">
    <property type="entry name" value="HTH_LUXR_2"/>
    <property type="match status" value="1"/>
</dbReference>
<keyword evidence="8" id="KW-1185">Reference proteome</keyword>
<organism evidence="7 8">
    <name type="scientific">Butyricicoccus pullicaecorum 1.2</name>
    <dbReference type="NCBI Taxonomy" id="1203606"/>
    <lineage>
        <taxon>Bacteria</taxon>
        <taxon>Bacillati</taxon>
        <taxon>Bacillota</taxon>
        <taxon>Clostridia</taxon>
        <taxon>Eubacteriales</taxon>
        <taxon>Butyricicoccaceae</taxon>
        <taxon>Butyricicoccus</taxon>
    </lineage>
</organism>
<reference evidence="7 8" key="1">
    <citation type="submission" date="2013-01" db="EMBL/GenBank/DDBJ databases">
        <title>The Genome Sequence of Butyricicoccus pullicaecorum 1.2.</title>
        <authorList>
            <consortium name="The Broad Institute Genome Sequencing Platform"/>
            <person name="Earl A."/>
            <person name="Ward D."/>
            <person name="Feldgarden M."/>
            <person name="Gevers D."/>
            <person name="Van Immerseel F."/>
            <person name="Eeckhaut V."/>
            <person name="Walker B."/>
            <person name="Young S.K."/>
            <person name="Zeng Q."/>
            <person name="Gargeya S."/>
            <person name="Fitzgerald M."/>
            <person name="Haas B."/>
            <person name="Abouelleil A."/>
            <person name="Alvarado L."/>
            <person name="Arachchi H.M."/>
            <person name="Berlin A.M."/>
            <person name="Chapman S.B."/>
            <person name="Dewar J."/>
            <person name="Goldberg J."/>
            <person name="Griggs A."/>
            <person name="Gujja S."/>
            <person name="Hansen M."/>
            <person name="Howarth C."/>
            <person name="Imamovic A."/>
            <person name="Larimer J."/>
            <person name="McCowan C."/>
            <person name="Murphy C."/>
            <person name="Neiman D."/>
            <person name="Pearson M."/>
            <person name="Priest M."/>
            <person name="Roberts A."/>
            <person name="Saif S."/>
            <person name="Shea T."/>
            <person name="Sisk P."/>
            <person name="Sykes S."/>
            <person name="Wortman J."/>
            <person name="Nusbaum C."/>
            <person name="Birren B."/>
        </authorList>
    </citation>
    <scope>NUCLEOTIDE SEQUENCE [LARGE SCALE GENOMIC DNA]</scope>
    <source>
        <strain evidence="7 8">1.2</strain>
    </source>
</reference>
<evidence type="ECO:0000256" key="2">
    <source>
        <dbReference type="ARBA" id="ARBA00023125"/>
    </source>
</evidence>
<keyword evidence="5" id="KW-1133">Transmembrane helix</keyword>
<gene>
    <name evidence="7" type="ORF">HMPREF1526_03020</name>
</gene>
<dbReference type="CDD" id="cd06170">
    <property type="entry name" value="LuxR_C_like"/>
    <property type="match status" value="1"/>
</dbReference>
<evidence type="ECO:0000259" key="6">
    <source>
        <dbReference type="PROSITE" id="PS50043"/>
    </source>
</evidence>
<dbReference type="eggNOG" id="COG2197">
    <property type="taxonomic scope" value="Bacteria"/>
</dbReference>
<keyword evidence="5" id="KW-0472">Membrane</keyword>
<accession>R8VSQ4</accession>
<evidence type="ECO:0000256" key="1">
    <source>
        <dbReference type="ARBA" id="ARBA00023015"/>
    </source>
</evidence>
<evidence type="ECO:0000256" key="4">
    <source>
        <dbReference type="SAM" id="Coils"/>
    </source>
</evidence>
<evidence type="ECO:0000256" key="3">
    <source>
        <dbReference type="ARBA" id="ARBA00023163"/>
    </source>
</evidence>
<dbReference type="SUPFAM" id="SSF46894">
    <property type="entry name" value="C-terminal effector domain of the bipartite response regulators"/>
    <property type="match status" value="1"/>
</dbReference>
<keyword evidence="2" id="KW-0238">DNA-binding</keyword>
<dbReference type="InterPro" id="IPR000792">
    <property type="entry name" value="Tscrpt_reg_LuxR_C"/>
</dbReference>
<dbReference type="EMBL" id="AQOB01000015">
    <property type="protein sequence ID" value="EOQ35553.1"/>
    <property type="molecule type" value="Genomic_DNA"/>
</dbReference>
<evidence type="ECO:0000313" key="7">
    <source>
        <dbReference type="EMBL" id="EOQ35553.1"/>
    </source>
</evidence>
<evidence type="ECO:0000313" key="8">
    <source>
        <dbReference type="Proteomes" id="UP000013981"/>
    </source>
</evidence>
<dbReference type="HOGENOM" id="CLU_038040_0_0_9"/>
<dbReference type="GO" id="GO:0006355">
    <property type="term" value="P:regulation of DNA-templated transcription"/>
    <property type="evidence" value="ECO:0007669"/>
    <property type="project" value="InterPro"/>
</dbReference>
<keyword evidence="3" id="KW-0804">Transcription</keyword>
<sequence>MRVLPNLQHSRRSLRWRLFGSMLLLTAILMSALASGLFLCGRFSSTKKETAQTLALQMEVFERDMTSYWEKSAVLSIHLSQTITELLEDYLAKQNIPFSHLTDSPVHIAGLQNHVIGSLCQSLRQSDCSGAFVLFNATVNSHIEHSELSRSGLYLQKSGNEIADDRLLLYRGLADAGKNYGITPHRKWRLEFQSDLFPNYEELLSHAAPPLETAYRITDLFTLPGTSEQAVLMTIPLIGKDGTIYGLCGFEISQSYFKTFHTQPTNLSRMVCLLTTGTNGILDAEVGLSCGVSNGYYFAPNGNLSVKNLGGGLTLFSGASNSYIGVLKEVFLSYRNQTLVAAVLIPKEDYDNAIIKSIMQTALLVLLLLFVTLVCCFYFSRRFISPILKSLAKIKSENRDGEISCIMEIDDLFAFLDEQDRAHERALAALTQEKQEAQNEKERLQDAFDRAQEKYESAQAQISRLAYDRKQEVDPADYQQFLRGIDTLTPTERKIFSYYLSGKSVKDILAIAAIKESTLRYHNKNIYSKLGVNSLKQLLRYAALMQQDENSRNP</sequence>
<dbReference type="GO" id="GO:0003677">
    <property type="term" value="F:DNA binding"/>
    <property type="evidence" value="ECO:0007669"/>
    <property type="project" value="UniProtKB-KW"/>
</dbReference>
<dbReference type="SMART" id="SM00421">
    <property type="entry name" value="HTH_LUXR"/>
    <property type="match status" value="1"/>
</dbReference>
<name>R8VSQ4_9FIRM</name>
<dbReference type="Gene3D" id="1.10.10.10">
    <property type="entry name" value="Winged helix-like DNA-binding domain superfamily/Winged helix DNA-binding domain"/>
    <property type="match status" value="1"/>
</dbReference>
<dbReference type="OrthoDB" id="1662986at2"/>
<dbReference type="PATRIC" id="fig|1203606.4.peg.2978"/>
<keyword evidence="5" id="KW-0812">Transmembrane</keyword>
<keyword evidence="1" id="KW-0805">Transcription regulation</keyword>
<protein>
    <recommendedName>
        <fullName evidence="6">HTH luxR-type domain-containing protein</fullName>
    </recommendedName>
</protein>
<dbReference type="Proteomes" id="UP000013981">
    <property type="component" value="Unassembled WGS sequence"/>
</dbReference>
<comment type="caution">
    <text evidence="7">The sequence shown here is derived from an EMBL/GenBank/DDBJ whole genome shotgun (WGS) entry which is preliminary data.</text>
</comment>